<feature type="transmembrane region" description="Helical" evidence="1">
    <location>
        <begin position="159"/>
        <end position="180"/>
    </location>
</feature>
<keyword evidence="1" id="KW-0472">Membrane</keyword>
<evidence type="ECO:0000256" key="1">
    <source>
        <dbReference type="SAM" id="Phobius"/>
    </source>
</evidence>
<dbReference type="Pfam" id="PF01569">
    <property type="entry name" value="PAP2"/>
    <property type="match status" value="1"/>
</dbReference>
<feature type="transmembrane region" description="Helical" evidence="1">
    <location>
        <begin position="62"/>
        <end position="84"/>
    </location>
</feature>
<dbReference type="PANTHER" id="PTHR14969">
    <property type="entry name" value="SPHINGOSINE-1-PHOSPHATE PHOSPHOHYDROLASE"/>
    <property type="match status" value="1"/>
</dbReference>
<reference evidence="4" key="1">
    <citation type="submission" date="2018-04" db="EMBL/GenBank/DDBJ databases">
        <title>Draft genome sequence of Mycobacterium montefiorense isolated from Japanese black salamander.</title>
        <authorList>
            <person name="Fukano H."/>
            <person name="Yoshida M."/>
            <person name="Shimizu A."/>
            <person name="Iwao H."/>
            <person name="Kurata O."/>
            <person name="Katayama Y."/>
            <person name="Omatsu T."/>
            <person name="Mizutani T."/>
            <person name="Wada S."/>
            <person name="Hoshino Y."/>
        </authorList>
    </citation>
    <scope>NUCLEOTIDE SEQUENCE [LARGE SCALE GENOMIC DNA]</scope>
    <source>
        <strain evidence="4">BS</strain>
    </source>
</reference>
<evidence type="ECO:0000313" key="3">
    <source>
        <dbReference type="EMBL" id="GBG38128.1"/>
    </source>
</evidence>
<comment type="caution">
    <text evidence="3">The sequence shown here is derived from an EMBL/GenBank/DDBJ whole genome shotgun (WGS) entry which is preliminary data.</text>
</comment>
<dbReference type="InterPro" id="IPR036938">
    <property type="entry name" value="PAP2/HPO_sf"/>
</dbReference>
<dbReference type="CDD" id="cd03392">
    <property type="entry name" value="PAP2_like_2"/>
    <property type="match status" value="1"/>
</dbReference>
<keyword evidence="1" id="KW-0812">Transmembrane</keyword>
<dbReference type="EMBL" id="BFCH01000017">
    <property type="protein sequence ID" value="GBG38128.1"/>
    <property type="molecule type" value="Genomic_DNA"/>
</dbReference>
<dbReference type="Gene3D" id="1.20.144.10">
    <property type="entry name" value="Phosphatidic acid phosphatase type 2/haloperoxidase"/>
    <property type="match status" value="1"/>
</dbReference>
<dbReference type="SMART" id="SM00014">
    <property type="entry name" value="acidPPc"/>
    <property type="match status" value="1"/>
</dbReference>
<protein>
    <submittedName>
        <fullName evidence="3">Membrane protein</fullName>
    </submittedName>
</protein>
<accession>A0ABQ0NML0</accession>
<feature type="transmembrane region" description="Helical" evidence="1">
    <location>
        <begin position="186"/>
        <end position="204"/>
    </location>
</feature>
<keyword evidence="1" id="KW-1133">Transmembrane helix</keyword>
<evidence type="ECO:0000313" key="4">
    <source>
        <dbReference type="Proteomes" id="UP000245060"/>
    </source>
</evidence>
<dbReference type="RefSeq" id="WP_108922191.1">
    <property type="nucleotide sequence ID" value="NZ_BFCH01000017.1"/>
</dbReference>
<feature type="transmembrane region" description="Helical" evidence="1">
    <location>
        <begin position="132"/>
        <end position="152"/>
    </location>
</feature>
<gene>
    <name evidence="3" type="ORF">MmonteBS_25000</name>
</gene>
<dbReference type="PANTHER" id="PTHR14969:SF13">
    <property type="entry name" value="AT30094P"/>
    <property type="match status" value="1"/>
</dbReference>
<organism evidence="3 4">
    <name type="scientific">Mycobacterium montefiorense</name>
    <dbReference type="NCBI Taxonomy" id="154654"/>
    <lineage>
        <taxon>Bacteria</taxon>
        <taxon>Bacillati</taxon>
        <taxon>Actinomycetota</taxon>
        <taxon>Actinomycetes</taxon>
        <taxon>Mycobacteriales</taxon>
        <taxon>Mycobacteriaceae</taxon>
        <taxon>Mycobacterium</taxon>
        <taxon>Mycobacterium simiae complex</taxon>
    </lineage>
</organism>
<dbReference type="InterPro" id="IPR000326">
    <property type="entry name" value="PAP2/HPO"/>
</dbReference>
<proteinExistence type="predicted"/>
<feature type="domain" description="Phosphatidic acid phosphatase type 2/haloperoxidase" evidence="2">
    <location>
        <begin position="90"/>
        <end position="201"/>
    </location>
</feature>
<keyword evidence="4" id="KW-1185">Reference proteome</keyword>
<dbReference type="SUPFAM" id="SSF48317">
    <property type="entry name" value="Acid phosphatase/Vanadium-dependent haloperoxidase"/>
    <property type="match status" value="1"/>
</dbReference>
<feature type="transmembrane region" description="Helical" evidence="1">
    <location>
        <begin position="91"/>
        <end position="112"/>
    </location>
</feature>
<sequence length="227" mass="25103">MTRSRTAMAVYLAVLAVVVYVLMWVGYSRNWGWLHWIDWSSLNASHDVAVKHPAWVRFWDAVSFWLGPDPLRLLDTVAAVVALLRRNVRAALLLVACGMLNGFVSLAAKGLANRPRPSTMLVPVPQTSFPSGHAFETMAGWLALLAFVVPMMSWAMRRAAIAVGALCVVLVGISRVTLNVHYPSDVVAGWALGYLYVLVCLAVLRPKPVARWVFHWSQRRDPTGAKA</sequence>
<feature type="transmembrane region" description="Helical" evidence="1">
    <location>
        <begin position="7"/>
        <end position="27"/>
    </location>
</feature>
<dbReference type="Proteomes" id="UP000245060">
    <property type="component" value="Unassembled WGS sequence"/>
</dbReference>
<evidence type="ECO:0000259" key="2">
    <source>
        <dbReference type="SMART" id="SM00014"/>
    </source>
</evidence>
<name>A0ABQ0NML0_9MYCO</name>